<dbReference type="GO" id="GO:0003677">
    <property type="term" value="F:DNA binding"/>
    <property type="evidence" value="ECO:0007669"/>
    <property type="project" value="UniProtKB-UniRule"/>
</dbReference>
<feature type="domain" description="HTH tetR-type" evidence="5">
    <location>
        <begin position="6"/>
        <end position="66"/>
    </location>
</feature>
<reference evidence="6 7" key="1">
    <citation type="submission" date="2014-07" db="EMBL/GenBank/DDBJ databases">
        <title>Draft genome sequence of Thalassospira profundimaris 35.</title>
        <authorList>
            <person name="Lai Q."/>
            <person name="Shao Z."/>
        </authorList>
    </citation>
    <scope>NUCLEOTIDE SEQUENCE [LARGE SCALE GENOMIC DNA]</scope>
    <source>
        <strain evidence="6 7">35</strain>
    </source>
</reference>
<gene>
    <name evidence="6" type="ORF">TH19_00750</name>
</gene>
<evidence type="ECO:0000259" key="5">
    <source>
        <dbReference type="PROSITE" id="PS50977"/>
    </source>
</evidence>
<dbReference type="SUPFAM" id="SSF48498">
    <property type="entry name" value="Tetracyclin repressor-like, C-terminal domain"/>
    <property type="match status" value="1"/>
</dbReference>
<dbReference type="EMBL" id="JPWF01000001">
    <property type="protein sequence ID" value="RCK39617.1"/>
    <property type="molecule type" value="Genomic_DNA"/>
</dbReference>
<dbReference type="InterPro" id="IPR009057">
    <property type="entry name" value="Homeodomain-like_sf"/>
</dbReference>
<accession>A0A367WE11</accession>
<dbReference type="InterPro" id="IPR036271">
    <property type="entry name" value="Tet_transcr_reg_TetR-rel_C_sf"/>
</dbReference>
<keyword evidence="2 4" id="KW-0238">DNA-binding</keyword>
<keyword evidence="1" id="KW-0805">Transcription regulation</keyword>
<dbReference type="Pfam" id="PF16925">
    <property type="entry name" value="TetR_C_13"/>
    <property type="match status" value="1"/>
</dbReference>
<dbReference type="PANTHER" id="PTHR47506">
    <property type="entry name" value="TRANSCRIPTIONAL REGULATORY PROTEIN"/>
    <property type="match status" value="1"/>
</dbReference>
<feature type="DNA-binding region" description="H-T-H motif" evidence="4">
    <location>
        <begin position="29"/>
        <end position="48"/>
    </location>
</feature>
<dbReference type="Gene3D" id="1.10.357.10">
    <property type="entry name" value="Tetracycline Repressor, domain 2"/>
    <property type="match status" value="1"/>
</dbReference>
<name>A0A367WE11_9PROT</name>
<dbReference type="InterPro" id="IPR011075">
    <property type="entry name" value="TetR_C"/>
</dbReference>
<keyword evidence="3" id="KW-0804">Transcription</keyword>
<dbReference type="Proteomes" id="UP000253226">
    <property type="component" value="Unassembled WGS sequence"/>
</dbReference>
<dbReference type="AlphaFoldDB" id="A0A367WE11"/>
<evidence type="ECO:0000256" key="3">
    <source>
        <dbReference type="ARBA" id="ARBA00023163"/>
    </source>
</evidence>
<comment type="caution">
    <text evidence="6">The sequence shown here is derived from an EMBL/GenBank/DDBJ whole genome shotgun (WGS) entry which is preliminary data.</text>
</comment>
<sequence length="199" mass="22251">MARPSSFNREDALESARNLFWRKGFHATSLKDIEAALSLRPGSIYAAFGSKKNLFAEALEYYTTGVEEEFRTYLARAETPISGLIAYVRSITLPRDRDLPSNACMIFKTALELADDESDLKQLARNQLACVTRLFIEAFERARQSGEVPDTLDPRRAALKLQSGITGLRGMIESGLTQADAINLNDDIIAEVERMRSQQ</sequence>
<evidence type="ECO:0000313" key="7">
    <source>
        <dbReference type="Proteomes" id="UP000253226"/>
    </source>
</evidence>
<evidence type="ECO:0000256" key="4">
    <source>
        <dbReference type="PROSITE-ProRule" id="PRU00335"/>
    </source>
</evidence>
<dbReference type="SUPFAM" id="SSF46689">
    <property type="entry name" value="Homeodomain-like"/>
    <property type="match status" value="1"/>
</dbReference>
<evidence type="ECO:0000256" key="2">
    <source>
        <dbReference type="ARBA" id="ARBA00023125"/>
    </source>
</evidence>
<dbReference type="PROSITE" id="PS50977">
    <property type="entry name" value="HTH_TETR_2"/>
    <property type="match status" value="1"/>
</dbReference>
<evidence type="ECO:0000313" key="6">
    <source>
        <dbReference type="EMBL" id="RCK39617.1"/>
    </source>
</evidence>
<dbReference type="Gene3D" id="1.10.10.60">
    <property type="entry name" value="Homeodomain-like"/>
    <property type="match status" value="1"/>
</dbReference>
<proteinExistence type="predicted"/>
<organism evidence="6 7">
    <name type="scientific">Thalassospira profundimaris</name>
    <dbReference type="NCBI Taxonomy" id="502049"/>
    <lineage>
        <taxon>Bacteria</taxon>
        <taxon>Pseudomonadati</taxon>
        <taxon>Pseudomonadota</taxon>
        <taxon>Alphaproteobacteria</taxon>
        <taxon>Rhodospirillales</taxon>
        <taxon>Thalassospiraceae</taxon>
        <taxon>Thalassospira</taxon>
    </lineage>
</organism>
<protein>
    <recommendedName>
        <fullName evidence="5">HTH tetR-type domain-containing protein</fullName>
    </recommendedName>
</protein>
<evidence type="ECO:0000256" key="1">
    <source>
        <dbReference type="ARBA" id="ARBA00023015"/>
    </source>
</evidence>
<dbReference type="RefSeq" id="WP_181846259.1">
    <property type="nucleotide sequence ID" value="NZ_JPWF01000001.1"/>
</dbReference>
<dbReference type="Pfam" id="PF00440">
    <property type="entry name" value="TetR_N"/>
    <property type="match status" value="1"/>
</dbReference>
<dbReference type="PANTHER" id="PTHR47506:SF10">
    <property type="entry name" value="TRANSCRIPTIONAL REGULATORY PROTEIN"/>
    <property type="match status" value="1"/>
</dbReference>
<dbReference type="InterPro" id="IPR001647">
    <property type="entry name" value="HTH_TetR"/>
</dbReference>